<dbReference type="InterPro" id="IPR003691">
    <property type="entry name" value="FluC"/>
</dbReference>
<keyword evidence="12" id="KW-1185">Reference proteome</keyword>
<evidence type="ECO:0000256" key="10">
    <source>
        <dbReference type="HAMAP-Rule" id="MF_00454"/>
    </source>
</evidence>
<feature type="transmembrane region" description="Helical" evidence="10">
    <location>
        <begin position="80"/>
        <end position="99"/>
    </location>
</feature>
<keyword evidence="10" id="KW-0813">Transport</keyword>
<keyword evidence="3 10" id="KW-0812">Transmembrane</keyword>
<evidence type="ECO:0000256" key="6">
    <source>
        <dbReference type="ARBA" id="ARBA00023303"/>
    </source>
</evidence>
<dbReference type="Pfam" id="PF02537">
    <property type="entry name" value="CRCB"/>
    <property type="match status" value="1"/>
</dbReference>
<sequence>MTASEDSVRPLHRTPAALAAVFVGGAAGTGARYAGESWVPHAGTGWPWATFLINLGGAFVLGLLLEALARSGPDVGRRRWLRLIAGTGFCGAFTTYSTFALETVELVRDGAPTTALTYAAVSVVAGLVCAWAGIASGGVLTRRSRS</sequence>
<gene>
    <name evidence="10" type="primary">fluC</name>
    <name evidence="10" type="synonym">crcB</name>
    <name evidence="11" type="ORF">JOE42_001004</name>
</gene>
<evidence type="ECO:0000256" key="2">
    <source>
        <dbReference type="ARBA" id="ARBA00022475"/>
    </source>
</evidence>
<keyword evidence="5 10" id="KW-0472">Membrane</keyword>
<evidence type="ECO:0000313" key="12">
    <source>
        <dbReference type="Proteomes" id="UP000703038"/>
    </source>
</evidence>
<evidence type="ECO:0000256" key="1">
    <source>
        <dbReference type="ARBA" id="ARBA00004651"/>
    </source>
</evidence>
<keyword evidence="6 10" id="KW-0407">Ion channel</keyword>
<comment type="function">
    <text evidence="9 10">Fluoride-specific ion channel. Important for reducing fluoride concentration in the cell, thus reducing its toxicity.</text>
</comment>
<evidence type="ECO:0000256" key="8">
    <source>
        <dbReference type="ARBA" id="ARBA00035585"/>
    </source>
</evidence>
<evidence type="ECO:0000256" key="3">
    <source>
        <dbReference type="ARBA" id="ARBA00022692"/>
    </source>
</evidence>
<dbReference type="HAMAP" id="MF_00454">
    <property type="entry name" value="FluC"/>
    <property type="match status" value="1"/>
</dbReference>
<dbReference type="PANTHER" id="PTHR28259:SF1">
    <property type="entry name" value="FLUORIDE EXPORT PROTEIN 1-RELATED"/>
    <property type="match status" value="1"/>
</dbReference>
<dbReference type="Proteomes" id="UP000703038">
    <property type="component" value="Unassembled WGS sequence"/>
</dbReference>
<protein>
    <recommendedName>
        <fullName evidence="10">Fluoride-specific ion channel FluC</fullName>
    </recommendedName>
</protein>
<keyword evidence="4 10" id="KW-1133">Transmembrane helix</keyword>
<evidence type="ECO:0000256" key="7">
    <source>
        <dbReference type="ARBA" id="ARBA00035120"/>
    </source>
</evidence>
<comment type="subcellular location">
    <subcellularLocation>
        <location evidence="1 10">Cell membrane</location>
        <topology evidence="1 10">Multi-pass membrane protein</topology>
    </subcellularLocation>
</comment>
<accession>A0ABS2KSL0</accession>
<keyword evidence="10" id="KW-0915">Sodium</keyword>
<proteinExistence type="inferred from homology"/>
<dbReference type="NCBIfam" id="TIGR00494">
    <property type="entry name" value="crcB"/>
    <property type="match status" value="1"/>
</dbReference>
<comment type="similarity">
    <text evidence="7 10">Belongs to the fluoride channel Fluc/FEX (TC 1.A.43) family.</text>
</comment>
<dbReference type="EMBL" id="JAFBBK010000001">
    <property type="protein sequence ID" value="MBM7414271.1"/>
    <property type="molecule type" value="Genomic_DNA"/>
</dbReference>
<keyword evidence="2 10" id="KW-1003">Cell membrane</keyword>
<comment type="activity regulation">
    <text evidence="10">Na(+) is not transported, but it plays an essential structural role and its presence is essential for fluoride channel function.</text>
</comment>
<evidence type="ECO:0000256" key="4">
    <source>
        <dbReference type="ARBA" id="ARBA00022989"/>
    </source>
</evidence>
<evidence type="ECO:0000256" key="5">
    <source>
        <dbReference type="ARBA" id="ARBA00023136"/>
    </source>
</evidence>
<organism evidence="11 12">
    <name type="scientific">Rhodococcoides corynebacterioides</name>
    <dbReference type="NCBI Taxonomy" id="53972"/>
    <lineage>
        <taxon>Bacteria</taxon>
        <taxon>Bacillati</taxon>
        <taxon>Actinomycetota</taxon>
        <taxon>Actinomycetes</taxon>
        <taxon>Mycobacteriales</taxon>
        <taxon>Nocardiaceae</taxon>
        <taxon>Rhodococcoides</taxon>
    </lineage>
</organism>
<evidence type="ECO:0000256" key="9">
    <source>
        <dbReference type="ARBA" id="ARBA00049940"/>
    </source>
</evidence>
<name>A0ABS2KSL0_9NOCA</name>
<feature type="binding site" evidence="10">
    <location>
        <position position="91"/>
    </location>
    <ligand>
        <name>Na(+)</name>
        <dbReference type="ChEBI" id="CHEBI:29101"/>
        <note>structural</note>
    </ligand>
</feature>
<feature type="binding site" evidence="10">
    <location>
        <position position="94"/>
    </location>
    <ligand>
        <name>Na(+)</name>
        <dbReference type="ChEBI" id="CHEBI:29101"/>
        <note>structural</note>
    </ligand>
</feature>
<comment type="catalytic activity">
    <reaction evidence="8">
        <text>fluoride(in) = fluoride(out)</text>
        <dbReference type="Rhea" id="RHEA:76159"/>
        <dbReference type="ChEBI" id="CHEBI:17051"/>
    </reaction>
    <physiologicalReaction direction="left-to-right" evidence="8">
        <dbReference type="Rhea" id="RHEA:76160"/>
    </physiologicalReaction>
</comment>
<comment type="caution">
    <text evidence="11">The sequence shown here is derived from an EMBL/GenBank/DDBJ whole genome shotgun (WGS) entry which is preliminary data.</text>
</comment>
<feature type="transmembrane region" description="Helical" evidence="10">
    <location>
        <begin position="46"/>
        <end position="68"/>
    </location>
</feature>
<feature type="transmembrane region" description="Helical" evidence="10">
    <location>
        <begin position="16"/>
        <end position="34"/>
    </location>
</feature>
<feature type="transmembrane region" description="Helical" evidence="10">
    <location>
        <begin position="119"/>
        <end position="140"/>
    </location>
</feature>
<keyword evidence="10" id="KW-0479">Metal-binding</keyword>
<reference evidence="11 12" key="1">
    <citation type="submission" date="2021-01" db="EMBL/GenBank/DDBJ databases">
        <title>Genomics of switchgrass bacterial isolates.</title>
        <authorList>
            <person name="Shade A."/>
        </authorList>
    </citation>
    <scope>NUCLEOTIDE SEQUENCE [LARGE SCALE GENOMIC DNA]</scope>
    <source>
        <strain evidence="11 12">PvP111</strain>
    </source>
</reference>
<dbReference type="PANTHER" id="PTHR28259">
    <property type="entry name" value="FLUORIDE EXPORT PROTEIN 1-RELATED"/>
    <property type="match status" value="1"/>
</dbReference>
<evidence type="ECO:0000313" key="11">
    <source>
        <dbReference type="EMBL" id="MBM7414271.1"/>
    </source>
</evidence>
<dbReference type="RefSeq" id="WP_204867059.1">
    <property type="nucleotide sequence ID" value="NZ_JAFBBK010000001.1"/>
</dbReference>
<keyword evidence="10" id="KW-0406">Ion transport</keyword>